<gene>
    <name evidence="1" type="ORF">DAT39_009729</name>
</gene>
<keyword evidence="1" id="KW-0238">DNA-binding</keyword>
<dbReference type="GO" id="GO:0003677">
    <property type="term" value="F:DNA binding"/>
    <property type="evidence" value="ECO:0007669"/>
    <property type="project" value="UniProtKB-KW"/>
</dbReference>
<comment type="caution">
    <text evidence="1">The sequence shown here is derived from an EMBL/GenBank/DDBJ whole genome shotgun (WGS) entry which is preliminary data.</text>
</comment>
<reference evidence="1" key="1">
    <citation type="submission" date="2020-07" db="EMBL/GenBank/DDBJ databases">
        <title>Clarias magur genome sequencing, assembly and annotation.</title>
        <authorList>
            <person name="Kushwaha B."/>
            <person name="Kumar R."/>
            <person name="Das P."/>
            <person name="Joshi C.G."/>
            <person name="Kumar D."/>
            <person name="Nagpure N.S."/>
            <person name="Pandey M."/>
            <person name="Agarwal S."/>
            <person name="Srivastava S."/>
            <person name="Singh M."/>
            <person name="Sahoo L."/>
            <person name="Jayasankar P."/>
            <person name="Meher P.K."/>
            <person name="Koringa P.G."/>
            <person name="Iquebal M.A."/>
            <person name="Das S.P."/>
            <person name="Bit A."/>
            <person name="Patnaik S."/>
            <person name="Patel N."/>
            <person name="Shah T.M."/>
            <person name="Hinsu A."/>
            <person name="Jena J.K."/>
        </authorList>
    </citation>
    <scope>NUCLEOTIDE SEQUENCE</scope>
    <source>
        <strain evidence="1">CIFAMagur01</strain>
        <tissue evidence="1">Testis</tissue>
    </source>
</reference>
<organism evidence="1 2">
    <name type="scientific">Clarias magur</name>
    <name type="common">Asian catfish</name>
    <name type="synonym">Macropteronotus magur</name>
    <dbReference type="NCBI Taxonomy" id="1594786"/>
    <lineage>
        <taxon>Eukaryota</taxon>
        <taxon>Metazoa</taxon>
        <taxon>Chordata</taxon>
        <taxon>Craniata</taxon>
        <taxon>Vertebrata</taxon>
        <taxon>Euteleostomi</taxon>
        <taxon>Actinopterygii</taxon>
        <taxon>Neopterygii</taxon>
        <taxon>Teleostei</taxon>
        <taxon>Ostariophysi</taxon>
        <taxon>Siluriformes</taxon>
        <taxon>Clariidae</taxon>
        <taxon>Clarias</taxon>
    </lineage>
</organism>
<dbReference type="AlphaFoldDB" id="A0A8J4TRW0"/>
<proteinExistence type="predicted"/>
<name>A0A8J4TRW0_CLAMG</name>
<feature type="non-terminal residue" evidence="1">
    <location>
        <position position="110"/>
    </location>
</feature>
<dbReference type="EMBL" id="QNUK01000133">
    <property type="protein sequence ID" value="KAF5900535.1"/>
    <property type="molecule type" value="Genomic_DNA"/>
</dbReference>
<accession>A0A8J4TRW0</accession>
<dbReference type="Proteomes" id="UP000727407">
    <property type="component" value="Unassembled WGS sequence"/>
</dbReference>
<dbReference type="OrthoDB" id="6159439at2759"/>
<evidence type="ECO:0000313" key="2">
    <source>
        <dbReference type="Proteomes" id="UP000727407"/>
    </source>
</evidence>
<sequence length="110" mass="12659">MDSLDVYYNGNFEPQINDEVEREPPACLYSRCTEQVPYLELHNNTALGTQERELAPYELQSCQHAPSPSYFQTEGPQIDAYHPRTDETTAHLAFPWMRASRSQICQTSMT</sequence>
<evidence type="ECO:0000313" key="1">
    <source>
        <dbReference type="EMBL" id="KAF5900535.1"/>
    </source>
</evidence>
<keyword evidence="1" id="KW-0371">Homeobox</keyword>
<keyword evidence="2" id="KW-1185">Reference proteome</keyword>
<protein>
    <submittedName>
        <fullName evidence="1">Pancreas/duodenum homeobox protein 1-like</fullName>
    </submittedName>
</protein>